<keyword evidence="2" id="KW-1185">Reference proteome</keyword>
<comment type="caution">
    <text evidence="1">The sequence shown here is derived from an EMBL/GenBank/DDBJ whole genome shotgun (WGS) entry which is preliminary data.</text>
</comment>
<accession>A0ACB8D970</accession>
<organism evidence="1 2">
    <name type="scientific">Dermacentor silvarum</name>
    <name type="common">Tick</name>
    <dbReference type="NCBI Taxonomy" id="543639"/>
    <lineage>
        <taxon>Eukaryota</taxon>
        <taxon>Metazoa</taxon>
        <taxon>Ecdysozoa</taxon>
        <taxon>Arthropoda</taxon>
        <taxon>Chelicerata</taxon>
        <taxon>Arachnida</taxon>
        <taxon>Acari</taxon>
        <taxon>Parasitiformes</taxon>
        <taxon>Ixodida</taxon>
        <taxon>Ixodoidea</taxon>
        <taxon>Ixodidae</taxon>
        <taxon>Rhipicephalinae</taxon>
        <taxon>Dermacentor</taxon>
    </lineage>
</organism>
<proteinExistence type="predicted"/>
<evidence type="ECO:0000313" key="2">
    <source>
        <dbReference type="Proteomes" id="UP000821865"/>
    </source>
</evidence>
<protein>
    <submittedName>
        <fullName evidence="1">Uncharacterized protein</fullName>
    </submittedName>
</protein>
<dbReference type="EMBL" id="CM023472">
    <property type="protein sequence ID" value="KAH7960948.1"/>
    <property type="molecule type" value="Genomic_DNA"/>
</dbReference>
<name>A0ACB8D970_DERSI</name>
<reference evidence="1" key="1">
    <citation type="submission" date="2020-05" db="EMBL/GenBank/DDBJ databases">
        <title>Large-scale comparative analyses of tick genomes elucidate their genetic diversity and vector capacities.</title>
        <authorList>
            <person name="Jia N."/>
            <person name="Wang J."/>
            <person name="Shi W."/>
            <person name="Du L."/>
            <person name="Sun Y."/>
            <person name="Zhan W."/>
            <person name="Jiang J."/>
            <person name="Wang Q."/>
            <person name="Zhang B."/>
            <person name="Ji P."/>
            <person name="Sakyi L.B."/>
            <person name="Cui X."/>
            <person name="Yuan T."/>
            <person name="Jiang B."/>
            <person name="Yang W."/>
            <person name="Lam T.T.-Y."/>
            <person name="Chang Q."/>
            <person name="Ding S."/>
            <person name="Wang X."/>
            <person name="Zhu J."/>
            <person name="Ruan X."/>
            <person name="Zhao L."/>
            <person name="Wei J."/>
            <person name="Que T."/>
            <person name="Du C."/>
            <person name="Cheng J."/>
            <person name="Dai P."/>
            <person name="Han X."/>
            <person name="Huang E."/>
            <person name="Gao Y."/>
            <person name="Liu J."/>
            <person name="Shao H."/>
            <person name="Ye R."/>
            <person name="Li L."/>
            <person name="Wei W."/>
            <person name="Wang X."/>
            <person name="Wang C."/>
            <person name="Yang T."/>
            <person name="Huo Q."/>
            <person name="Li W."/>
            <person name="Guo W."/>
            <person name="Chen H."/>
            <person name="Zhou L."/>
            <person name="Ni X."/>
            <person name="Tian J."/>
            <person name="Zhou Y."/>
            <person name="Sheng Y."/>
            <person name="Liu T."/>
            <person name="Pan Y."/>
            <person name="Xia L."/>
            <person name="Li J."/>
            <person name="Zhao F."/>
            <person name="Cao W."/>
        </authorList>
    </citation>
    <scope>NUCLEOTIDE SEQUENCE</scope>
    <source>
        <strain evidence="1">Dsil-2018</strain>
    </source>
</reference>
<evidence type="ECO:0000313" key="1">
    <source>
        <dbReference type="EMBL" id="KAH7960948.1"/>
    </source>
</evidence>
<gene>
    <name evidence="1" type="ORF">HPB49_025272</name>
</gene>
<sequence length="713" mass="75138">MLLCCGANLVGLRYPPKWLYYNSLLYAFYKTYQVTQGRAFDKNAALHVWAKGRQGGRLWPFSRWLTGGRTPGERTPAEGTPGRRTPETRTPGGRTPGTRTPGGRTPGARTPVGRAPEGPTSGGQIPPPVEEATGEQTSGSRTPGGRTPGGRTPGGRTPGGRTPGSRTPGGPTSGRLTAPCTPEGPTPAEGTPRFQSQPLPRDAEASGGTASTASASQLPRAYVTRQSEVDEGGITTTAATTTTTTTLSRTKNRVRKRVTATPARLPRPSTTERKPGQIDGADAGVVANESSAATSGTSNVMTAQQIDGAAPLATDVSAKTLRQAPPDDLVDTEVSVATTASQRSSADPTKRGSRGGASGQPDDVINHASSVRAARVLRQNDATEDVRAAASEAEKRRSTDRHVFNGRTLQQLETNATATQAEGTATITSNLRSVQKTDGQERLKDTGHPKTPKSTGQTPDLDFLRDVFVSVVAPSVKDLSAAPDDWSAQADCIAEERLRSEVNEDFLLVGQLPVCASLGGSADTLRLFLEIPEVRASFSLAVSVVETCRVPLGAPGIISLPVLPVAAVAWSEGPVRAHVGGGLTKQLNTSQRSDNKPSAKERVGHVRAEEERGQAERHAQQAEREALAQFRVVQGQTHHHRHVHGGLAAQAPEHAAHDESCAEASPAATCVLCVKLPSHCTRACEDMPFRSSTADPVGTHAHFKALTIVSNDY</sequence>
<dbReference type="Proteomes" id="UP000821865">
    <property type="component" value="Chromosome 3"/>
</dbReference>